<accession>A0ABU7AX32</accession>
<evidence type="ECO:0000313" key="3">
    <source>
        <dbReference type="Proteomes" id="UP001345963"/>
    </source>
</evidence>
<comment type="caution">
    <text evidence="2">The sequence shown here is derived from an EMBL/GenBank/DDBJ whole genome shotgun (WGS) entry which is preliminary data.</text>
</comment>
<gene>
    <name evidence="2" type="ORF">ATANTOWER_003046</name>
</gene>
<evidence type="ECO:0000256" key="1">
    <source>
        <dbReference type="SAM" id="MobiDB-lite"/>
    </source>
</evidence>
<sequence>MAEIRNRKKMSRVGEEMVESLKEWKKNETMRSRVGGEHKRSREREWEKRRGGGGGAMSHHQATIPGGLGSCGGGLVTQSTEGFLVVTLPLCVPARCGGGWKTIRGCHWDTRGHSLAVASSFLLTNMHMATMTGRKASVGQEQW</sequence>
<protein>
    <submittedName>
        <fullName evidence="2">Uncharacterized protein</fullName>
    </submittedName>
</protein>
<feature type="region of interest" description="Disordered" evidence="1">
    <location>
        <begin position="27"/>
        <end position="63"/>
    </location>
</feature>
<organism evidence="2 3">
    <name type="scientific">Ataeniobius toweri</name>
    <dbReference type="NCBI Taxonomy" id="208326"/>
    <lineage>
        <taxon>Eukaryota</taxon>
        <taxon>Metazoa</taxon>
        <taxon>Chordata</taxon>
        <taxon>Craniata</taxon>
        <taxon>Vertebrata</taxon>
        <taxon>Euteleostomi</taxon>
        <taxon>Actinopterygii</taxon>
        <taxon>Neopterygii</taxon>
        <taxon>Teleostei</taxon>
        <taxon>Neoteleostei</taxon>
        <taxon>Acanthomorphata</taxon>
        <taxon>Ovalentaria</taxon>
        <taxon>Atherinomorphae</taxon>
        <taxon>Cyprinodontiformes</taxon>
        <taxon>Goodeidae</taxon>
        <taxon>Ataeniobius</taxon>
    </lineage>
</organism>
<keyword evidence="3" id="KW-1185">Reference proteome</keyword>
<feature type="compositionally biased region" description="Basic and acidic residues" evidence="1">
    <location>
        <begin position="27"/>
        <end position="50"/>
    </location>
</feature>
<proteinExistence type="predicted"/>
<reference evidence="2 3" key="1">
    <citation type="submission" date="2021-07" db="EMBL/GenBank/DDBJ databases">
        <authorList>
            <person name="Palmer J.M."/>
        </authorList>
    </citation>
    <scope>NUCLEOTIDE SEQUENCE [LARGE SCALE GENOMIC DNA]</scope>
    <source>
        <strain evidence="2 3">AT_MEX2019</strain>
        <tissue evidence="2">Muscle</tissue>
    </source>
</reference>
<dbReference type="Proteomes" id="UP001345963">
    <property type="component" value="Unassembled WGS sequence"/>
</dbReference>
<dbReference type="EMBL" id="JAHUTI010030820">
    <property type="protein sequence ID" value="MED6242326.1"/>
    <property type="molecule type" value="Genomic_DNA"/>
</dbReference>
<name>A0ABU7AX32_9TELE</name>
<evidence type="ECO:0000313" key="2">
    <source>
        <dbReference type="EMBL" id="MED6242326.1"/>
    </source>
</evidence>